<keyword evidence="4" id="KW-1185">Reference proteome</keyword>
<dbReference type="SMART" id="SM00954">
    <property type="entry name" value="RelA_SpoT"/>
    <property type="match status" value="1"/>
</dbReference>
<keyword evidence="3" id="KW-0808">Transferase</keyword>
<keyword evidence="3" id="KW-0418">Kinase</keyword>
<evidence type="ECO:0000313" key="3">
    <source>
        <dbReference type="EMBL" id="KEQ25104.1"/>
    </source>
</evidence>
<accession>A0A081P331</accession>
<dbReference type="EMBL" id="JNVM01000012">
    <property type="protein sequence ID" value="KEQ25104.1"/>
    <property type="molecule type" value="Genomic_DNA"/>
</dbReference>
<dbReference type="RefSeq" id="WP_036683593.1">
    <property type="nucleotide sequence ID" value="NZ_FYEP01000020.1"/>
</dbReference>
<dbReference type="InterPro" id="IPR052366">
    <property type="entry name" value="GTP_Pyrophosphokinase"/>
</dbReference>
<evidence type="ECO:0000313" key="4">
    <source>
        <dbReference type="Proteomes" id="UP000028123"/>
    </source>
</evidence>
<evidence type="ECO:0000259" key="2">
    <source>
        <dbReference type="SMART" id="SM00954"/>
    </source>
</evidence>
<dbReference type="Gene3D" id="3.30.460.10">
    <property type="entry name" value="Beta Polymerase, domain 2"/>
    <property type="match status" value="1"/>
</dbReference>
<dbReference type="AlphaFoldDB" id="A0A081P331"/>
<dbReference type="PANTHER" id="PTHR47837:SF2">
    <property type="entry name" value="GTP PYROPHOSPHOKINASE YWAC"/>
    <property type="match status" value="1"/>
</dbReference>
<evidence type="ECO:0000256" key="1">
    <source>
        <dbReference type="ARBA" id="ARBA00004976"/>
    </source>
</evidence>
<gene>
    <name evidence="3" type="ORF">ET33_05290</name>
</gene>
<dbReference type="OrthoDB" id="9789634at2"/>
<dbReference type="eggNOG" id="COG2357">
    <property type="taxonomic scope" value="Bacteria"/>
</dbReference>
<dbReference type="UniPathway" id="UPA00908">
    <property type="reaction ID" value="UER00884"/>
</dbReference>
<dbReference type="Proteomes" id="UP000028123">
    <property type="component" value="Unassembled WGS sequence"/>
</dbReference>
<feature type="domain" description="RelA/SpoT" evidence="2">
    <location>
        <begin position="50"/>
        <end position="173"/>
    </location>
</feature>
<dbReference type="CDD" id="cd05399">
    <property type="entry name" value="NT_Rel-Spo_like"/>
    <property type="match status" value="1"/>
</dbReference>
<dbReference type="GO" id="GO:0015970">
    <property type="term" value="P:guanosine tetraphosphate biosynthetic process"/>
    <property type="evidence" value="ECO:0007669"/>
    <property type="project" value="UniProtKB-UniPathway"/>
</dbReference>
<dbReference type="InterPro" id="IPR007685">
    <property type="entry name" value="RelA_SpoT"/>
</dbReference>
<dbReference type="Pfam" id="PF04607">
    <property type="entry name" value="RelA_SpoT"/>
    <property type="match status" value="1"/>
</dbReference>
<protein>
    <submittedName>
        <fullName evidence="3">GTP pyrophosphokinase</fullName>
    </submittedName>
</protein>
<dbReference type="GO" id="GO:0016301">
    <property type="term" value="F:kinase activity"/>
    <property type="evidence" value="ECO:0007669"/>
    <property type="project" value="UniProtKB-KW"/>
</dbReference>
<name>A0A081P331_9BACL</name>
<comment type="caution">
    <text evidence="3">The sequence shown here is derived from an EMBL/GenBank/DDBJ whole genome shotgun (WGS) entry which is preliminary data.</text>
</comment>
<organism evidence="3 4">
    <name type="scientific">Paenibacillus tyrfis</name>
    <dbReference type="NCBI Taxonomy" id="1501230"/>
    <lineage>
        <taxon>Bacteria</taxon>
        <taxon>Bacillati</taxon>
        <taxon>Bacillota</taxon>
        <taxon>Bacilli</taxon>
        <taxon>Bacillales</taxon>
        <taxon>Paenibacillaceae</taxon>
        <taxon>Paenibacillus</taxon>
    </lineage>
</organism>
<dbReference type="InterPro" id="IPR043519">
    <property type="entry name" value="NT_sf"/>
</dbReference>
<dbReference type="PANTHER" id="PTHR47837">
    <property type="entry name" value="GTP PYROPHOSPHOKINASE YJBM"/>
    <property type="match status" value="1"/>
</dbReference>
<comment type="pathway">
    <text evidence="1">Purine metabolism; ppGpp biosynthesis; ppGpp from GTP: step 1/2.</text>
</comment>
<proteinExistence type="predicted"/>
<sequence length="213" mass="24754">MIDKLKAAGEWKEMFLPYKFAMEQLSTTIRHINEEALHVYNYNPIEHIKTRIKSPESIINKLQRKGLPISLVAARDHLNDIIGVRIICSFLSDIYDLYEILNNRHDMKIIECKDYIRNPKPNGYQSLHLIVEVPVLLSKGTQLVKAEIQLRTLGMDFWASLEHKIFYKYNKDIPDRLKQELLSAAHLTVELDAKMKAISDEIGHLDSPYARIQ</sequence>
<dbReference type="Gene3D" id="1.10.287.860">
    <property type="entry name" value="Nucleotidyltransferase"/>
    <property type="match status" value="1"/>
</dbReference>
<reference evidence="3 4" key="1">
    <citation type="submission" date="2014-06" db="EMBL/GenBank/DDBJ databases">
        <title>Draft genome sequence of Paenibacillus sp. MSt1.</title>
        <authorList>
            <person name="Aw Y.K."/>
            <person name="Ong K.S."/>
            <person name="Gan H.M."/>
            <person name="Lee S.M."/>
        </authorList>
    </citation>
    <scope>NUCLEOTIDE SEQUENCE [LARGE SCALE GENOMIC DNA]</scope>
    <source>
        <strain evidence="3 4">MSt1</strain>
    </source>
</reference>
<dbReference type="SUPFAM" id="SSF81301">
    <property type="entry name" value="Nucleotidyltransferase"/>
    <property type="match status" value="1"/>
</dbReference>